<dbReference type="Gene3D" id="3.40.50.2000">
    <property type="entry name" value="Glycogen Phosphorylase B"/>
    <property type="match status" value="2"/>
</dbReference>
<dbReference type="Proteomes" id="UP000216446">
    <property type="component" value="Unassembled WGS sequence"/>
</dbReference>
<proteinExistence type="predicted"/>
<dbReference type="OrthoDB" id="9808590at2"/>
<evidence type="ECO:0000259" key="1">
    <source>
        <dbReference type="Pfam" id="PF13579"/>
    </source>
</evidence>
<dbReference type="Pfam" id="PF13579">
    <property type="entry name" value="Glyco_trans_4_4"/>
    <property type="match status" value="1"/>
</dbReference>
<dbReference type="GO" id="GO:0016758">
    <property type="term" value="F:hexosyltransferase activity"/>
    <property type="evidence" value="ECO:0007669"/>
    <property type="project" value="TreeGrafter"/>
</dbReference>
<dbReference type="SUPFAM" id="SSF53756">
    <property type="entry name" value="UDP-Glycosyltransferase/glycogen phosphorylase"/>
    <property type="match status" value="1"/>
</dbReference>
<organism evidence="2 3">
    <name type="scientific">Rubricoccus marinus</name>
    <dbReference type="NCBI Taxonomy" id="716817"/>
    <lineage>
        <taxon>Bacteria</taxon>
        <taxon>Pseudomonadati</taxon>
        <taxon>Rhodothermota</taxon>
        <taxon>Rhodothermia</taxon>
        <taxon>Rhodothermales</taxon>
        <taxon>Rubricoccaceae</taxon>
        <taxon>Rubricoccus</taxon>
    </lineage>
</organism>
<dbReference type="EMBL" id="MQWB01000001">
    <property type="protein sequence ID" value="OZC03410.1"/>
    <property type="molecule type" value="Genomic_DNA"/>
</dbReference>
<evidence type="ECO:0000313" key="3">
    <source>
        <dbReference type="Proteomes" id="UP000216446"/>
    </source>
</evidence>
<reference evidence="2 3" key="1">
    <citation type="submission" date="2016-11" db="EMBL/GenBank/DDBJ databases">
        <title>Study of marine rhodopsin-containing bacteria.</title>
        <authorList>
            <person name="Yoshizawa S."/>
            <person name="Kumagai Y."/>
            <person name="Kogure K."/>
        </authorList>
    </citation>
    <scope>NUCLEOTIDE SEQUENCE [LARGE SCALE GENOMIC DNA]</scope>
    <source>
        <strain evidence="2 3">SG-29</strain>
    </source>
</reference>
<evidence type="ECO:0000313" key="2">
    <source>
        <dbReference type="EMBL" id="OZC03410.1"/>
    </source>
</evidence>
<dbReference type="PANTHER" id="PTHR45947">
    <property type="entry name" value="SULFOQUINOVOSYL TRANSFERASE SQD2"/>
    <property type="match status" value="1"/>
</dbReference>
<dbReference type="RefSeq" id="WP_094548738.1">
    <property type="nucleotide sequence ID" value="NZ_MQWB01000001.1"/>
</dbReference>
<dbReference type="AlphaFoldDB" id="A0A259U0D6"/>
<feature type="domain" description="Glycosyltransferase subfamily 4-like N-terminal" evidence="1">
    <location>
        <begin position="21"/>
        <end position="171"/>
    </location>
</feature>
<keyword evidence="3" id="KW-1185">Reference proteome</keyword>
<dbReference type="CDD" id="cd03808">
    <property type="entry name" value="GT4_CapM-like"/>
    <property type="match status" value="1"/>
</dbReference>
<accession>A0A259U0D6</accession>
<dbReference type="InterPro" id="IPR050194">
    <property type="entry name" value="Glycosyltransferase_grp1"/>
</dbReference>
<dbReference type="Pfam" id="PF13692">
    <property type="entry name" value="Glyco_trans_1_4"/>
    <property type="match status" value="1"/>
</dbReference>
<dbReference type="PANTHER" id="PTHR45947:SF3">
    <property type="entry name" value="SULFOQUINOVOSYL TRANSFERASE SQD2"/>
    <property type="match status" value="1"/>
</dbReference>
<sequence length="389" mass="41343">MTKPRLLYVVTHPMTARHLLRGQLAAAQARGYDVAVATSPGPDLDAVAERDGVTVLPVPMAREIAPLADLRSVWALVKTMRRWRPDIVNAGTPKAGLLGSLAARLARVPVRIYTLRGLRLETTVGKTRTILSTTERLASGAAHRVVAVSQSLADRYVELGLAPASKVTVLGQGASNGVDVDRFASPDPEAVAALRQRLGLSEDTPVIGFVGRFTRDKGIAELVDAFDAVYRQAPEARLLLVGDFEAGDPVPLATTERIRQDPAILTPGFLPDPAAAYALMDVLAFPSYREGFPNVPIEAAAAGLPVVGARATGTVDAVVDGETGALVPVGETEPLADALARYVNDPGLRQRQGGAGRARVRAHFTHEAVWASLFAEYERLLAKTGRPTP</sequence>
<comment type="caution">
    <text evidence="2">The sequence shown here is derived from an EMBL/GenBank/DDBJ whole genome shotgun (WGS) entry which is preliminary data.</text>
</comment>
<protein>
    <recommendedName>
        <fullName evidence="1">Glycosyltransferase subfamily 4-like N-terminal domain-containing protein</fullName>
    </recommendedName>
</protein>
<dbReference type="InParanoid" id="A0A259U0D6"/>
<name>A0A259U0D6_9BACT</name>
<dbReference type="InterPro" id="IPR028098">
    <property type="entry name" value="Glyco_trans_4-like_N"/>
</dbReference>
<gene>
    <name evidence="2" type="ORF">BSZ36_10710</name>
</gene>